<dbReference type="Pfam" id="PF01757">
    <property type="entry name" value="Acyl_transf_3"/>
    <property type="match status" value="1"/>
</dbReference>
<keyword evidence="3" id="KW-0808">Transferase</keyword>
<proteinExistence type="predicted"/>
<dbReference type="GO" id="GO:0016747">
    <property type="term" value="F:acyltransferase activity, transferring groups other than amino-acyl groups"/>
    <property type="evidence" value="ECO:0007669"/>
    <property type="project" value="InterPro"/>
</dbReference>
<dbReference type="PANTHER" id="PTHR23028:SF53">
    <property type="entry name" value="ACYL_TRANSF_3 DOMAIN-CONTAINING PROTEIN"/>
    <property type="match status" value="1"/>
</dbReference>
<keyword evidence="1" id="KW-0472">Membrane</keyword>
<feature type="domain" description="Acyltransferase 3" evidence="2">
    <location>
        <begin position="5"/>
        <end position="79"/>
    </location>
</feature>
<reference evidence="3 4" key="1">
    <citation type="submission" date="2019-03" db="EMBL/GenBank/DDBJ databases">
        <title>Genomic Encyclopedia of Type Strains, Phase IV (KMG-V): Genome sequencing to study the core and pangenomes of soil and plant-associated prokaryotes.</title>
        <authorList>
            <person name="Whitman W."/>
        </authorList>
    </citation>
    <scope>NUCLEOTIDE SEQUENCE [LARGE SCALE GENOMIC DNA]</scope>
    <source>
        <strain evidence="3 4">23C40</strain>
    </source>
</reference>
<feature type="transmembrane region" description="Helical" evidence="1">
    <location>
        <begin position="6"/>
        <end position="24"/>
    </location>
</feature>
<comment type="caution">
    <text evidence="3">The sequence shown here is derived from an EMBL/GenBank/DDBJ whole genome shotgun (WGS) entry which is preliminary data.</text>
</comment>
<organism evidence="3 4">
    <name type="scientific">Sinorhizobium americanum</name>
    <dbReference type="NCBI Taxonomy" id="194963"/>
    <lineage>
        <taxon>Bacteria</taxon>
        <taxon>Pseudomonadati</taxon>
        <taxon>Pseudomonadota</taxon>
        <taxon>Alphaproteobacteria</taxon>
        <taxon>Hyphomicrobiales</taxon>
        <taxon>Rhizobiaceae</taxon>
        <taxon>Sinorhizobium/Ensifer group</taxon>
        <taxon>Sinorhizobium</taxon>
    </lineage>
</organism>
<dbReference type="EMBL" id="SLVU01000016">
    <property type="protein sequence ID" value="TCN26987.1"/>
    <property type="molecule type" value="Genomic_DNA"/>
</dbReference>
<evidence type="ECO:0000313" key="4">
    <source>
        <dbReference type="Proteomes" id="UP000295043"/>
    </source>
</evidence>
<feature type="transmembrane region" description="Helical" evidence="1">
    <location>
        <begin position="31"/>
        <end position="49"/>
    </location>
</feature>
<dbReference type="PANTHER" id="PTHR23028">
    <property type="entry name" value="ACETYLTRANSFERASE"/>
    <property type="match status" value="1"/>
</dbReference>
<sequence>MGTIRAIQYLRAAAALAVVILHAAERTGHHFAVDVDVFFVISGFIMWVISERRPVTPAKFIADRIRRVVPIYWLATAVMVEG</sequence>
<dbReference type="Proteomes" id="UP000295043">
    <property type="component" value="Unassembled WGS sequence"/>
</dbReference>
<evidence type="ECO:0000313" key="3">
    <source>
        <dbReference type="EMBL" id="TCN26987.1"/>
    </source>
</evidence>
<name>A0A4R2BIJ7_9HYPH</name>
<keyword evidence="1" id="KW-0812">Transmembrane</keyword>
<dbReference type="InterPro" id="IPR050879">
    <property type="entry name" value="Acyltransferase_3"/>
</dbReference>
<dbReference type="GO" id="GO:0016020">
    <property type="term" value="C:membrane"/>
    <property type="evidence" value="ECO:0007669"/>
    <property type="project" value="TreeGrafter"/>
</dbReference>
<evidence type="ECO:0000256" key="1">
    <source>
        <dbReference type="SAM" id="Phobius"/>
    </source>
</evidence>
<dbReference type="AlphaFoldDB" id="A0A4R2BIJ7"/>
<dbReference type="GO" id="GO:0009103">
    <property type="term" value="P:lipopolysaccharide biosynthetic process"/>
    <property type="evidence" value="ECO:0007669"/>
    <property type="project" value="TreeGrafter"/>
</dbReference>
<dbReference type="InterPro" id="IPR002656">
    <property type="entry name" value="Acyl_transf_3_dom"/>
</dbReference>
<protein>
    <submittedName>
        <fullName evidence="3">Acyltransferase-like protein</fullName>
    </submittedName>
</protein>
<accession>A0A4R2BIJ7</accession>
<gene>
    <name evidence="3" type="ORF">EV184_11661</name>
</gene>
<keyword evidence="3" id="KW-0012">Acyltransferase</keyword>
<keyword evidence="1" id="KW-1133">Transmembrane helix</keyword>
<evidence type="ECO:0000259" key="2">
    <source>
        <dbReference type="Pfam" id="PF01757"/>
    </source>
</evidence>